<organism evidence="1 2">
    <name type="scientific">Botrytis hyacinthi</name>
    <dbReference type="NCBI Taxonomy" id="278943"/>
    <lineage>
        <taxon>Eukaryota</taxon>
        <taxon>Fungi</taxon>
        <taxon>Dikarya</taxon>
        <taxon>Ascomycota</taxon>
        <taxon>Pezizomycotina</taxon>
        <taxon>Leotiomycetes</taxon>
        <taxon>Helotiales</taxon>
        <taxon>Sclerotiniaceae</taxon>
        <taxon>Botrytis</taxon>
    </lineage>
</organism>
<dbReference type="EMBL" id="PQXK01000037">
    <property type="protein sequence ID" value="TGO40421.1"/>
    <property type="molecule type" value="Genomic_DNA"/>
</dbReference>
<protein>
    <submittedName>
        <fullName evidence="1">Uncharacterized protein</fullName>
    </submittedName>
</protein>
<dbReference type="AlphaFoldDB" id="A0A4Z1GYZ1"/>
<comment type="caution">
    <text evidence="1">The sequence shown here is derived from an EMBL/GenBank/DDBJ whole genome shotgun (WGS) entry which is preliminary data.</text>
</comment>
<sequence length="76" mass="8325">MSSFQAICNLLAFFSPPNCESSKTESSPSLEGSGVPKLTGIRIINPSQNLVRTVRIVVEFPDMSPYRVLNEASAYM</sequence>
<evidence type="ECO:0000313" key="1">
    <source>
        <dbReference type="EMBL" id="TGO40421.1"/>
    </source>
</evidence>
<evidence type="ECO:0000313" key="2">
    <source>
        <dbReference type="Proteomes" id="UP000297814"/>
    </source>
</evidence>
<gene>
    <name evidence="1" type="ORF">BHYA_0037g00200</name>
</gene>
<proteinExistence type="predicted"/>
<accession>A0A4Z1GYZ1</accession>
<dbReference type="Proteomes" id="UP000297814">
    <property type="component" value="Unassembled WGS sequence"/>
</dbReference>
<name>A0A4Z1GYZ1_9HELO</name>
<keyword evidence="2" id="KW-1185">Reference proteome</keyword>
<reference evidence="1 2" key="1">
    <citation type="submission" date="2017-12" db="EMBL/GenBank/DDBJ databases">
        <title>Comparative genomics of Botrytis spp.</title>
        <authorList>
            <person name="Valero-Jimenez C.A."/>
            <person name="Tapia P."/>
            <person name="Veloso J."/>
            <person name="Silva-Moreno E."/>
            <person name="Staats M."/>
            <person name="Valdes J.H."/>
            <person name="Van Kan J.A.L."/>
        </authorList>
    </citation>
    <scope>NUCLEOTIDE SEQUENCE [LARGE SCALE GENOMIC DNA]</scope>
    <source>
        <strain evidence="1 2">Bh0001</strain>
    </source>
</reference>